<dbReference type="SUPFAM" id="SSF54909">
    <property type="entry name" value="Dimeric alpha+beta barrel"/>
    <property type="match status" value="1"/>
</dbReference>
<keyword evidence="2" id="KW-1185">Reference proteome</keyword>
<evidence type="ECO:0000313" key="2">
    <source>
        <dbReference type="Proteomes" id="UP000070700"/>
    </source>
</evidence>
<dbReference type="EMBL" id="KQ947414">
    <property type="protein sequence ID" value="KUJ17633.1"/>
    <property type="molecule type" value="Genomic_DNA"/>
</dbReference>
<dbReference type="Proteomes" id="UP000070700">
    <property type="component" value="Unassembled WGS sequence"/>
</dbReference>
<dbReference type="KEGG" id="psco:LY89DRAFT_58502"/>
<sequence>MMTAQTITAKKEVKPQILSSVTPFQPLTIHITWIIPPSHVSQFYDALYPLKEKLVLEDECLYFNVFAIQGKPGFMRLVEMWDCDMEWMVEVQSQKEYYKGFFETVSRIALEPQKVEVLCSVEGFQFVRRERGRSF</sequence>
<dbReference type="InParanoid" id="A0A194XBU1"/>
<reference evidence="1 2" key="1">
    <citation type="submission" date="2015-10" db="EMBL/GenBank/DDBJ databases">
        <title>Full genome of DAOMC 229536 Phialocephala scopiformis, a fungal endophyte of spruce producing the potent anti-insectan compound rugulosin.</title>
        <authorList>
            <consortium name="DOE Joint Genome Institute"/>
            <person name="Walker A.K."/>
            <person name="Frasz S.L."/>
            <person name="Seifert K.A."/>
            <person name="Miller J.D."/>
            <person name="Mondo S.J."/>
            <person name="Labutti K."/>
            <person name="Lipzen A."/>
            <person name="Dockter R."/>
            <person name="Kennedy M."/>
            <person name="Grigoriev I.V."/>
            <person name="Spatafora J.W."/>
        </authorList>
    </citation>
    <scope>NUCLEOTIDE SEQUENCE [LARGE SCALE GENOMIC DNA]</scope>
    <source>
        <strain evidence="1 2">CBS 120377</strain>
    </source>
</reference>
<protein>
    <recommendedName>
        <fullName evidence="3">ABM domain-containing protein</fullName>
    </recommendedName>
</protein>
<dbReference type="GeneID" id="28819027"/>
<dbReference type="AlphaFoldDB" id="A0A194XBU1"/>
<dbReference type="RefSeq" id="XP_018071988.1">
    <property type="nucleotide sequence ID" value="XM_018209301.1"/>
</dbReference>
<proteinExistence type="predicted"/>
<organism evidence="1 2">
    <name type="scientific">Mollisia scopiformis</name>
    <name type="common">Conifer needle endophyte fungus</name>
    <name type="synonym">Phialocephala scopiformis</name>
    <dbReference type="NCBI Taxonomy" id="149040"/>
    <lineage>
        <taxon>Eukaryota</taxon>
        <taxon>Fungi</taxon>
        <taxon>Dikarya</taxon>
        <taxon>Ascomycota</taxon>
        <taxon>Pezizomycotina</taxon>
        <taxon>Leotiomycetes</taxon>
        <taxon>Helotiales</taxon>
        <taxon>Mollisiaceae</taxon>
        <taxon>Mollisia</taxon>
    </lineage>
</organism>
<evidence type="ECO:0008006" key="3">
    <source>
        <dbReference type="Google" id="ProtNLM"/>
    </source>
</evidence>
<accession>A0A194XBU1</accession>
<gene>
    <name evidence="1" type="ORF">LY89DRAFT_58502</name>
</gene>
<name>A0A194XBU1_MOLSC</name>
<evidence type="ECO:0000313" key="1">
    <source>
        <dbReference type="EMBL" id="KUJ17633.1"/>
    </source>
</evidence>
<dbReference type="OrthoDB" id="4126315at2759"/>
<dbReference type="InterPro" id="IPR011008">
    <property type="entry name" value="Dimeric_a/b-barrel"/>
</dbReference>
<dbReference type="Gene3D" id="3.30.70.100">
    <property type="match status" value="1"/>
</dbReference>